<keyword evidence="8 9" id="KW-0624">Polysaccharide degradation</keyword>
<comment type="similarity">
    <text evidence="2 9">Belongs to the glycosyl hydrolase 10 (cellulase F) family.</text>
</comment>
<dbReference type="PANTHER" id="PTHR31490:SF88">
    <property type="entry name" value="BETA-XYLANASE"/>
    <property type="match status" value="1"/>
</dbReference>
<dbReference type="Pfam" id="PF00331">
    <property type="entry name" value="Glyco_hydro_10"/>
    <property type="match status" value="1"/>
</dbReference>
<dbReference type="GO" id="GO:0031176">
    <property type="term" value="F:endo-1,4-beta-xylanase activity"/>
    <property type="evidence" value="ECO:0007669"/>
    <property type="project" value="UniProtKB-EC"/>
</dbReference>
<dbReference type="RefSeq" id="WP_152024473.1">
    <property type="nucleotide sequence ID" value="NZ_CP016313.1"/>
</dbReference>
<dbReference type="AlphaFoldDB" id="A0A0M6BX69"/>
<evidence type="ECO:0000256" key="3">
    <source>
        <dbReference type="ARBA" id="ARBA00022651"/>
    </source>
</evidence>
<dbReference type="EMBL" id="HG931726">
    <property type="protein sequence ID" value="CDM87359.1"/>
    <property type="molecule type" value="Genomic_DNA"/>
</dbReference>
<keyword evidence="3 11" id="KW-0858">Xylan degradation</keyword>
<dbReference type="PROSITE" id="PS51760">
    <property type="entry name" value="GH10_2"/>
    <property type="match status" value="1"/>
</dbReference>
<dbReference type="Gene3D" id="3.20.20.80">
    <property type="entry name" value="Glycosidases"/>
    <property type="match status" value="1"/>
</dbReference>
<sequence length="358" mass="40806">MMKLYRYGLPLLVVCVSWFASLVLGQVDSVTQLGPLRSLAVRAGIEFGTAVSASHLDEDSVYRTLLSREFSSITPENEMKWESLEPEPGRYVWENADRIVAFARAHQQRIRGHTLVWHNQMPVWLKPDAFSPDELRKILQRHIQTVVGRYRGSIWQWDVVNEAFNEDGTFRDTLWYRAFGGPEYIAWAFRWAKEADPQALLFYNDYNLEFPSPKADAVLSFLARLKAEGVPIDGIGLQGHISLRYGFPHAQELLDHVRRFVDAGFYVAFTEVDVRMPLPRDNTKDLAQAQVYTQILSTCLALKGKCLSFSIWGFPDKYSWVPGFFPGEGAATPIADDYSPKPAWYQMGLLLYVAAKGR</sequence>
<evidence type="ECO:0000259" key="10">
    <source>
        <dbReference type="PROSITE" id="PS51760"/>
    </source>
</evidence>
<dbReference type="InterPro" id="IPR001000">
    <property type="entry name" value="GH10_dom"/>
</dbReference>
<comment type="catalytic activity">
    <reaction evidence="1 9">
        <text>Endohydrolysis of (1-&gt;4)-beta-D-xylosidic linkages in xylans.</text>
        <dbReference type="EC" id="3.2.1.8"/>
    </reaction>
</comment>
<dbReference type="SMR" id="A0A0M6BX69"/>
<organism evidence="11">
    <name type="scientific">Thermus brockianus</name>
    <dbReference type="NCBI Taxonomy" id="56956"/>
    <lineage>
        <taxon>Bacteria</taxon>
        <taxon>Thermotogati</taxon>
        <taxon>Deinococcota</taxon>
        <taxon>Deinococci</taxon>
        <taxon>Thermales</taxon>
        <taxon>Thermaceae</taxon>
        <taxon>Thermus</taxon>
    </lineage>
</organism>
<name>A0A0M6BX69_THEBO</name>
<evidence type="ECO:0000256" key="5">
    <source>
        <dbReference type="ARBA" id="ARBA00022801"/>
    </source>
</evidence>
<evidence type="ECO:0000256" key="2">
    <source>
        <dbReference type="ARBA" id="ARBA00007495"/>
    </source>
</evidence>
<dbReference type="SMART" id="SM00633">
    <property type="entry name" value="Glyco_10"/>
    <property type="match status" value="1"/>
</dbReference>
<evidence type="ECO:0000256" key="8">
    <source>
        <dbReference type="ARBA" id="ARBA00023326"/>
    </source>
</evidence>
<dbReference type="PRINTS" id="PR00134">
    <property type="entry name" value="GLHYDRLASE10"/>
</dbReference>
<keyword evidence="7 9" id="KW-0326">Glycosidase</keyword>
<reference evidence="11" key="1">
    <citation type="journal article" date="2014" name="JSM Biotechnol Bioeng">
        <title>Biochemical characterization of a recombinant xylanase from Thermus brockianus, suitable for biofuel production.</title>
        <authorList>
            <person name="Blank S."/>
            <person name="Schroeder C."/>
            <person name="Schirrmacher G."/>
            <person name="Reisinger C."/>
            <person name="Antranikian G."/>
        </authorList>
    </citation>
    <scope>NUCLEOTIDE SEQUENCE</scope>
    <source>
        <strain evidence="11">GE-1</strain>
    </source>
</reference>
<protein>
    <recommendedName>
        <fullName evidence="9">Beta-xylanase</fullName>
        <ecNumber evidence="9">3.2.1.8</ecNumber>
    </recommendedName>
</protein>
<evidence type="ECO:0000256" key="1">
    <source>
        <dbReference type="ARBA" id="ARBA00000681"/>
    </source>
</evidence>
<keyword evidence="6 9" id="KW-0119">Carbohydrate metabolism</keyword>
<evidence type="ECO:0000313" key="11">
    <source>
        <dbReference type="EMBL" id="CDM87359.1"/>
    </source>
</evidence>
<dbReference type="OrthoDB" id="9809277at2"/>
<dbReference type="InterPro" id="IPR044846">
    <property type="entry name" value="GH10"/>
</dbReference>
<dbReference type="PANTHER" id="PTHR31490">
    <property type="entry name" value="GLYCOSYL HYDROLASE"/>
    <property type="match status" value="1"/>
</dbReference>
<proteinExistence type="inferred from homology"/>
<evidence type="ECO:0000256" key="4">
    <source>
        <dbReference type="ARBA" id="ARBA00022729"/>
    </source>
</evidence>
<evidence type="ECO:0000256" key="9">
    <source>
        <dbReference type="RuleBase" id="RU361174"/>
    </source>
</evidence>
<dbReference type="SUPFAM" id="SSF51445">
    <property type="entry name" value="(Trans)glycosidases"/>
    <property type="match status" value="1"/>
</dbReference>
<dbReference type="EC" id="3.2.1.8" evidence="9"/>
<gene>
    <name evidence="11" type="primary">xynA</name>
</gene>
<keyword evidence="4" id="KW-0732">Signal</keyword>
<evidence type="ECO:0000256" key="7">
    <source>
        <dbReference type="ARBA" id="ARBA00023295"/>
    </source>
</evidence>
<accession>A0A0M6BX69</accession>
<evidence type="ECO:0000256" key="6">
    <source>
        <dbReference type="ARBA" id="ARBA00023277"/>
    </source>
</evidence>
<keyword evidence="5 9" id="KW-0378">Hydrolase</keyword>
<feature type="domain" description="GH10" evidence="10">
    <location>
        <begin position="30"/>
        <end position="350"/>
    </location>
</feature>
<dbReference type="InterPro" id="IPR017853">
    <property type="entry name" value="GH"/>
</dbReference>
<dbReference type="GO" id="GO:0045493">
    <property type="term" value="P:xylan catabolic process"/>
    <property type="evidence" value="ECO:0007669"/>
    <property type="project" value="UniProtKB-KW"/>
</dbReference>